<keyword evidence="8 9" id="KW-0472">Membrane</keyword>
<dbReference type="KEGG" id="ehx:EMIHUDRAFT_112463"/>
<reference evidence="11" key="2">
    <citation type="submission" date="2024-10" db="UniProtKB">
        <authorList>
            <consortium name="EnsemblProtists"/>
        </authorList>
    </citation>
    <scope>IDENTIFICATION</scope>
</reference>
<dbReference type="STRING" id="2903.R1DBQ8"/>
<dbReference type="PANTHER" id="PTHR45624">
    <property type="entry name" value="MITOCHONDRIAL BASIC AMINO ACIDS TRANSPORTER-RELATED"/>
    <property type="match status" value="1"/>
</dbReference>
<dbReference type="GO" id="GO:0031966">
    <property type="term" value="C:mitochondrial membrane"/>
    <property type="evidence" value="ECO:0007669"/>
    <property type="project" value="UniProtKB-SubCell"/>
</dbReference>
<sequence length="312" mass="33486">MYHTDAEANRVCKGDLSAASTAAAPPAPGRTGRLWAASAAPAFAWAGIGVPFDVIRTRLQTTSQARFRSAWHCLTHTVRTEGVLALWKGLTPQILISLPSSTLLFGTYSALRPERPRLATGSGAEWRSFYAGVFGAGFGSGVSLTVLQNPLDVWRTQLQTSYGGDSPPPPPPTTARNAWRGVSLTAVRNLPGNGVFFLLHECLDVNVRERISREGSPISPALARLLCGGATGVLFNLLLSPVDVVRSRLMATESGGVLFHTRAVLREHGALRGFFRGADVTVLKAFPTNAVGFLALSKAKWLLGVEDDEQRR</sequence>
<dbReference type="AlphaFoldDB" id="A0A0D3K9A2"/>
<evidence type="ECO:0000256" key="10">
    <source>
        <dbReference type="RuleBase" id="RU000488"/>
    </source>
</evidence>
<reference evidence="12" key="1">
    <citation type="journal article" date="2013" name="Nature">
        <title>Pan genome of the phytoplankton Emiliania underpins its global distribution.</title>
        <authorList>
            <person name="Read B.A."/>
            <person name="Kegel J."/>
            <person name="Klute M.J."/>
            <person name="Kuo A."/>
            <person name="Lefebvre S.C."/>
            <person name="Maumus F."/>
            <person name="Mayer C."/>
            <person name="Miller J."/>
            <person name="Monier A."/>
            <person name="Salamov A."/>
            <person name="Young J."/>
            <person name="Aguilar M."/>
            <person name="Claverie J.M."/>
            <person name="Frickenhaus S."/>
            <person name="Gonzalez K."/>
            <person name="Herman E.K."/>
            <person name="Lin Y.C."/>
            <person name="Napier J."/>
            <person name="Ogata H."/>
            <person name="Sarno A.F."/>
            <person name="Shmutz J."/>
            <person name="Schroeder D."/>
            <person name="de Vargas C."/>
            <person name="Verret F."/>
            <person name="von Dassow P."/>
            <person name="Valentin K."/>
            <person name="Van de Peer Y."/>
            <person name="Wheeler G."/>
            <person name="Dacks J.B."/>
            <person name="Delwiche C.F."/>
            <person name="Dyhrman S.T."/>
            <person name="Glockner G."/>
            <person name="John U."/>
            <person name="Richards T."/>
            <person name="Worden A.Z."/>
            <person name="Zhang X."/>
            <person name="Grigoriev I.V."/>
            <person name="Allen A.E."/>
            <person name="Bidle K."/>
            <person name="Borodovsky M."/>
            <person name="Bowler C."/>
            <person name="Brownlee C."/>
            <person name="Cock J.M."/>
            <person name="Elias M."/>
            <person name="Gladyshev V.N."/>
            <person name="Groth M."/>
            <person name="Guda C."/>
            <person name="Hadaegh A."/>
            <person name="Iglesias-Rodriguez M.D."/>
            <person name="Jenkins J."/>
            <person name="Jones B.M."/>
            <person name="Lawson T."/>
            <person name="Leese F."/>
            <person name="Lindquist E."/>
            <person name="Lobanov A."/>
            <person name="Lomsadze A."/>
            <person name="Malik S.B."/>
            <person name="Marsh M.E."/>
            <person name="Mackinder L."/>
            <person name="Mock T."/>
            <person name="Mueller-Roeber B."/>
            <person name="Pagarete A."/>
            <person name="Parker M."/>
            <person name="Probert I."/>
            <person name="Quesneville H."/>
            <person name="Raines C."/>
            <person name="Rensing S.A."/>
            <person name="Riano-Pachon D.M."/>
            <person name="Richier S."/>
            <person name="Rokitta S."/>
            <person name="Shiraiwa Y."/>
            <person name="Soanes D.M."/>
            <person name="van der Giezen M."/>
            <person name="Wahlund T.M."/>
            <person name="Williams B."/>
            <person name="Wilson W."/>
            <person name="Wolfe G."/>
            <person name="Wurch L.L."/>
        </authorList>
    </citation>
    <scope>NUCLEOTIDE SEQUENCE</scope>
</reference>
<keyword evidence="7" id="KW-0496">Mitochondrion</keyword>
<comment type="similarity">
    <text evidence="2 10">Belongs to the mitochondrial carrier (TC 2.A.29) family.</text>
</comment>
<evidence type="ECO:0000256" key="5">
    <source>
        <dbReference type="ARBA" id="ARBA00022737"/>
    </source>
</evidence>
<dbReference type="GO" id="GO:0022857">
    <property type="term" value="F:transmembrane transporter activity"/>
    <property type="evidence" value="ECO:0007669"/>
    <property type="project" value="TreeGrafter"/>
</dbReference>
<organism evidence="11 12">
    <name type="scientific">Emiliania huxleyi (strain CCMP1516)</name>
    <dbReference type="NCBI Taxonomy" id="280463"/>
    <lineage>
        <taxon>Eukaryota</taxon>
        <taxon>Haptista</taxon>
        <taxon>Haptophyta</taxon>
        <taxon>Prymnesiophyceae</taxon>
        <taxon>Isochrysidales</taxon>
        <taxon>Noelaerhabdaceae</taxon>
        <taxon>Emiliania</taxon>
    </lineage>
</organism>
<evidence type="ECO:0000256" key="1">
    <source>
        <dbReference type="ARBA" id="ARBA00004225"/>
    </source>
</evidence>
<dbReference type="Pfam" id="PF00153">
    <property type="entry name" value="Mito_carr"/>
    <property type="match status" value="2"/>
</dbReference>
<evidence type="ECO:0000313" key="12">
    <source>
        <dbReference type="Proteomes" id="UP000013827"/>
    </source>
</evidence>
<proteinExistence type="inferred from homology"/>
<evidence type="ECO:0000256" key="9">
    <source>
        <dbReference type="PROSITE-ProRule" id="PRU00282"/>
    </source>
</evidence>
<dbReference type="eggNOG" id="KOG0758">
    <property type="taxonomic scope" value="Eukaryota"/>
</dbReference>
<evidence type="ECO:0000256" key="7">
    <source>
        <dbReference type="ARBA" id="ARBA00023128"/>
    </source>
</evidence>
<evidence type="ECO:0000256" key="2">
    <source>
        <dbReference type="ARBA" id="ARBA00006375"/>
    </source>
</evidence>
<dbReference type="PaxDb" id="2903-EOD32337"/>
<dbReference type="PANTHER" id="PTHR45624:SF10">
    <property type="entry name" value="SLC (SOLUTE CARRIER) HOMOLOG"/>
    <property type="match status" value="1"/>
</dbReference>
<evidence type="ECO:0000256" key="8">
    <source>
        <dbReference type="ARBA" id="ARBA00023136"/>
    </source>
</evidence>
<evidence type="ECO:0000256" key="6">
    <source>
        <dbReference type="ARBA" id="ARBA00022989"/>
    </source>
</evidence>
<dbReference type="OMA" id="CAMIDRI"/>
<feature type="repeat" description="Solcar" evidence="9">
    <location>
        <begin position="28"/>
        <end position="114"/>
    </location>
</feature>
<dbReference type="PROSITE" id="PS50920">
    <property type="entry name" value="SOLCAR"/>
    <property type="match status" value="2"/>
</dbReference>
<dbReference type="Gene3D" id="1.50.40.10">
    <property type="entry name" value="Mitochondrial carrier domain"/>
    <property type="match status" value="2"/>
</dbReference>
<keyword evidence="5" id="KW-0677">Repeat</keyword>
<protein>
    <recommendedName>
        <fullName evidence="13">Mitochondrial carrier protein</fullName>
    </recommendedName>
</protein>
<keyword evidence="4 9" id="KW-0812">Transmembrane</keyword>
<feature type="repeat" description="Solcar" evidence="9">
    <location>
        <begin position="219"/>
        <end position="302"/>
    </location>
</feature>
<dbReference type="SUPFAM" id="SSF103506">
    <property type="entry name" value="Mitochondrial carrier"/>
    <property type="match status" value="1"/>
</dbReference>
<evidence type="ECO:0008006" key="13">
    <source>
        <dbReference type="Google" id="ProtNLM"/>
    </source>
</evidence>
<comment type="subcellular location">
    <subcellularLocation>
        <location evidence="1">Mitochondrion membrane</location>
        <topology evidence="1">Multi-pass membrane protein</topology>
    </subcellularLocation>
</comment>
<name>A0A0D3K9A2_EMIH1</name>
<dbReference type="HOGENOM" id="CLU_892641_0_0_1"/>
<dbReference type="InterPro" id="IPR023395">
    <property type="entry name" value="MCP_dom_sf"/>
</dbReference>
<keyword evidence="3 10" id="KW-0813">Transport</keyword>
<evidence type="ECO:0000256" key="4">
    <source>
        <dbReference type="ARBA" id="ARBA00022692"/>
    </source>
</evidence>
<keyword evidence="12" id="KW-1185">Reference proteome</keyword>
<dbReference type="Proteomes" id="UP000013827">
    <property type="component" value="Unassembled WGS sequence"/>
</dbReference>
<accession>A0A0D3K9A2</accession>
<dbReference type="GeneID" id="17277610"/>
<evidence type="ECO:0000313" key="11">
    <source>
        <dbReference type="EnsemblProtists" id="EOD32337"/>
    </source>
</evidence>
<dbReference type="RefSeq" id="XP_005784766.1">
    <property type="nucleotide sequence ID" value="XM_005784709.1"/>
</dbReference>
<evidence type="ECO:0000256" key="3">
    <source>
        <dbReference type="ARBA" id="ARBA00022448"/>
    </source>
</evidence>
<dbReference type="EnsemblProtists" id="EOD32337">
    <property type="protein sequence ID" value="EOD32337"/>
    <property type="gene ID" value="EMIHUDRAFT_112463"/>
</dbReference>
<dbReference type="InterPro" id="IPR018108">
    <property type="entry name" value="MCP_transmembrane"/>
</dbReference>
<keyword evidence="6" id="KW-1133">Transmembrane helix</keyword>
<dbReference type="InterPro" id="IPR050567">
    <property type="entry name" value="Mitochondrial_Carrier"/>
</dbReference>